<name>A0A853DS36_9MICO</name>
<dbReference type="EMBL" id="JACCHJ010000001">
    <property type="protein sequence ID" value="NYK09181.1"/>
    <property type="molecule type" value="Genomic_DNA"/>
</dbReference>
<sequence length="285" mass="28983">MTMTSGALVLAGGGVAGIAWETGVLLGLQDAEPMLVDSILSAETTFIGTSAGSTVAAQLAGGTPLGELFERQISEETAELNPEVDIQDLLASFAGAMTDVASAEEARRRVGAIALGARTVAPEARLAAIEARLSVKTWGEHPLLIPAVDTATGDLRVFDRDSGVSLVDAVAASCAVPGVWPPVAIDGTLYMDGGTRTSANADLAAGADRILILVPGPEESPMGAALPAVELAALEPARVHAIFADDASLAAIGVNPLDPSTRPASARAGRELGRRVASQVAAFWN</sequence>
<evidence type="ECO:0000313" key="6">
    <source>
        <dbReference type="EMBL" id="NYK09181.1"/>
    </source>
</evidence>
<feature type="short sequence motif" description="DGA/G" evidence="4">
    <location>
        <begin position="192"/>
        <end position="194"/>
    </location>
</feature>
<evidence type="ECO:0000256" key="3">
    <source>
        <dbReference type="ARBA" id="ARBA00023098"/>
    </source>
</evidence>
<feature type="short sequence motif" description="GXGXXG" evidence="4">
    <location>
        <begin position="12"/>
        <end position="17"/>
    </location>
</feature>
<dbReference type="GO" id="GO:0016042">
    <property type="term" value="P:lipid catabolic process"/>
    <property type="evidence" value="ECO:0007669"/>
    <property type="project" value="UniProtKB-UniRule"/>
</dbReference>
<dbReference type="InterPro" id="IPR016035">
    <property type="entry name" value="Acyl_Trfase/lysoPLipase"/>
</dbReference>
<dbReference type="GO" id="GO:0016787">
    <property type="term" value="F:hydrolase activity"/>
    <property type="evidence" value="ECO:0007669"/>
    <property type="project" value="UniProtKB-UniRule"/>
</dbReference>
<evidence type="ECO:0000259" key="5">
    <source>
        <dbReference type="PROSITE" id="PS51635"/>
    </source>
</evidence>
<reference evidence="6 7" key="1">
    <citation type="submission" date="2020-07" db="EMBL/GenBank/DDBJ databases">
        <title>Sequencing the genomes of 1000 actinobacteria strains.</title>
        <authorList>
            <person name="Klenk H.-P."/>
        </authorList>
    </citation>
    <scope>NUCLEOTIDE SEQUENCE [LARGE SCALE GENOMIC DNA]</scope>
    <source>
        <strain evidence="6 7">DSM 15166</strain>
    </source>
</reference>
<feature type="domain" description="PNPLA" evidence="5">
    <location>
        <begin position="8"/>
        <end position="206"/>
    </location>
</feature>
<evidence type="ECO:0000256" key="2">
    <source>
        <dbReference type="ARBA" id="ARBA00022963"/>
    </source>
</evidence>
<dbReference type="SUPFAM" id="SSF52151">
    <property type="entry name" value="FabD/lysophospholipase-like"/>
    <property type="match status" value="1"/>
</dbReference>
<feature type="active site" description="Nucleophile" evidence="4">
    <location>
        <position position="50"/>
    </location>
</feature>
<keyword evidence="1 4" id="KW-0378">Hydrolase</keyword>
<dbReference type="InterPro" id="IPR050301">
    <property type="entry name" value="NTE"/>
</dbReference>
<dbReference type="InterPro" id="IPR002641">
    <property type="entry name" value="PNPLA_dom"/>
</dbReference>
<dbReference type="PANTHER" id="PTHR14226:SF57">
    <property type="entry name" value="BLR7027 PROTEIN"/>
    <property type="match status" value="1"/>
</dbReference>
<feature type="active site" description="Proton acceptor" evidence="4">
    <location>
        <position position="192"/>
    </location>
</feature>
<dbReference type="Proteomes" id="UP000521075">
    <property type="component" value="Unassembled WGS sequence"/>
</dbReference>
<keyword evidence="2 4" id="KW-0442">Lipid degradation</keyword>
<keyword evidence="3 4" id="KW-0443">Lipid metabolism</keyword>
<keyword evidence="7" id="KW-1185">Reference proteome</keyword>
<evidence type="ECO:0000256" key="4">
    <source>
        <dbReference type="PROSITE-ProRule" id="PRU01161"/>
    </source>
</evidence>
<gene>
    <name evidence="6" type="ORF">HNR14_001062</name>
</gene>
<evidence type="ECO:0000256" key="1">
    <source>
        <dbReference type="ARBA" id="ARBA00022801"/>
    </source>
</evidence>
<dbReference type="AlphaFoldDB" id="A0A853DS36"/>
<dbReference type="Gene3D" id="3.40.1090.10">
    <property type="entry name" value="Cytosolic phospholipase A2 catalytic domain"/>
    <property type="match status" value="2"/>
</dbReference>
<organism evidence="6 7">
    <name type="scientific">Leifsonia naganoensis</name>
    <dbReference type="NCBI Taxonomy" id="150025"/>
    <lineage>
        <taxon>Bacteria</taxon>
        <taxon>Bacillati</taxon>
        <taxon>Actinomycetota</taxon>
        <taxon>Actinomycetes</taxon>
        <taxon>Micrococcales</taxon>
        <taxon>Microbacteriaceae</taxon>
        <taxon>Leifsonia</taxon>
    </lineage>
</organism>
<proteinExistence type="predicted"/>
<protein>
    <submittedName>
        <fullName evidence="6">NTE family protein</fullName>
    </submittedName>
</protein>
<dbReference type="RefSeq" id="WP_218874974.1">
    <property type="nucleotide sequence ID" value="NZ_BAAAHA010000004.1"/>
</dbReference>
<feature type="short sequence motif" description="GXSXG" evidence="4">
    <location>
        <begin position="48"/>
        <end position="52"/>
    </location>
</feature>
<accession>A0A853DS36</accession>
<dbReference type="Pfam" id="PF01734">
    <property type="entry name" value="Patatin"/>
    <property type="match status" value="1"/>
</dbReference>
<evidence type="ECO:0000313" key="7">
    <source>
        <dbReference type="Proteomes" id="UP000521075"/>
    </source>
</evidence>
<comment type="caution">
    <text evidence="6">The sequence shown here is derived from an EMBL/GenBank/DDBJ whole genome shotgun (WGS) entry which is preliminary data.</text>
</comment>
<dbReference type="PROSITE" id="PS51635">
    <property type="entry name" value="PNPLA"/>
    <property type="match status" value="1"/>
</dbReference>
<dbReference type="PANTHER" id="PTHR14226">
    <property type="entry name" value="NEUROPATHY TARGET ESTERASE/SWISS CHEESE D.MELANOGASTER"/>
    <property type="match status" value="1"/>
</dbReference>